<dbReference type="GO" id="GO:0003924">
    <property type="term" value="F:GTPase activity"/>
    <property type="evidence" value="ECO:0007669"/>
    <property type="project" value="InterPro"/>
</dbReference>
<evidence type="ECO:0000256" key="3">
    <source>
        <dbReference type="ARBA" id="ARBA00022723"/>
    </source>
</evidence>
<dbReference type="eggNOG" id="KOG0078">
    <property type="taxonomic scope" value="Eukaryota"/>
</dbReference>
<protein>
    <recommendedName>
        <fullName evidence="10">EF-hand domain-containing protein</fullName>
    </recommendedName>
</protein>
<dbReference type="Gene3D" id="3.40.50.300">
    <property type="entry name" value="P-loop containing nucleotide triphosphate hydrolases"/>
    <property type="match status" value="1"/>
</dbReference>
<dbReference type="PRINTS" id="PR00449">
    <property type="entry name" value="RASTRNSFRMNG"/>
</dbReference>
<feature type="coiled-coil region" evidence="8">
    <location>
        <begin position="181"/>
        <end position="335"/>
    </location>
</feature>
<keyword evidence="5" id="KW-0106">Calcium</keyword>
<keyword evidence="12" id="KW-1185">Reference proteome</keyword>
<comment type="subcellular location">
    <subcellularLocation>
        <location evidence="1">Cytoplasm</location>
    </subcellularLocation>
</comment>
<reference evidence="11" key="3">
    <citation type="submission" date="2025-09" db="UniProtKB">
        <authorList>
            <consortium name="Ensembl"/>
        </authorList>
    </citation>
    <scope>IDENTIFICATION</scope>
</reference>
<dbReference type="PROSITE" id="PS50222">
    <property type="entry name" value="EF_HAND_2"/>
    <property type="match status" value="2"/>
</dbReference>
<keyword evidence="3" id="KW-0479">Metal-binding</keyword>
<evidence type="ECO:0000256" key="8">
    <source>
        <dbReference type="SAM" id="Coils"/>
    </source>
</evidence>
<dbReference type="GeneTree" id="ENSGT00940000165251"/>
<dbReference type="Pfam" id="PF13499">
    <property type="entry name" value="EF-hand_7"/>
    <property type="match status" value="1"/>
</dbReference>
<keyword evidence="7" id="KW-0342">GTP-binding</keyword>
<dbReference type="InterPro" id="IPR050227">
    <property type="entry name" value="Rab"/>
</dbReference>
<dbReference type="SMART" id="SM00175">
    <property type="entry name" value="RAB"/>
    <property type="match status" value="1"/>
</dbReference>
<dbReference type="InterPro" id="IPR027417">
    <property type="entry name" value="P-loop_NTPase"/>
</dbReference>
<dbReference type="PROSITE" id="PS51417">
    <property type="entry name" value="ARF"/>
    <property type="match status" value="1"/>
</dbReference>
<dbReference type="PROSITE" id="PS51421">
    <property type="entry name" value="RAS"/>
    <property type="match status" value="1"/>
</dbReference>
<dbReference type="PANTHER" id="PTHR47977">
    <property type="entry name" value="RAS-RELATED PROTEIN RAB"/>
    <property type="match status" value="1"/>
</dbReference>
<dbReference type="SUPFAM" id="SSF52540">
    <property type="entry name" value="P-loop containing nucleoside triphosphate hydrolases"/>
    <property type="match status" value="1"/>
</dbReference>
<dbReference type="HOGENOM" id="CLU_023178_1_0_1"/>
<dbReference type="SMART" id="SM00174">
    <property type="entry name" value="RHO"/>
    <property type="match status" value="1"/>
</dbReference>
<name>H3B271_LATCH</name>
<evidence type="ECO:0000256" key="7">
    <source>
        <dbReference type="ARBA" id="ARBA00023134"/>
    </source>
</evidence>
<dbReference type="InterPro" id="IPR018247">
    <property type="entry name" value="EF_Hand_1_Ca_BS"/>
</dbReference>
<sequence length="744" mass="84178">LSAGVVMGSQPDLQRLFSACDVKRSGRIELEEFAALCRELQLPAGQVQPLFARLDVDRDGTIDFSDFSARFQEVADCLQREPRSPGGPWQDVVVEGPSHPLEDAGEGEMFQWEDGEGSMNSAWRGSSAPDRFLTDFLLKCLQLKFFFFLSPTCSREQLSELYLQIHTMSDFTLLRQYEHLIEGLIQESRVHRLEMEKLESTLRRTEELFAVQAVEMEEDLQQQVLKVENRVQQEEHLKLEEAITNLRKKQEVEMMDLQATINQLKVREEEMLCSLSKDDVFKLKEEISELAQENTDLRNRLLKAQTNISLLQTEMDQIKNEFADHSFQYEREREELRKMVEERISFSDEIVMLQEANKSLYESNDGLRSALVTNFSSAKKQSLFYLHSEPAVFSPPPPEWTGPDGIPYLKASIPHSIDKVCQPASDPQRRTGCRSDPMCLVCYLGGEEEEEEEEESEMPNSYSGQSGKFSEVADWADKYLDNSMTTSGDAVASEGSDSEYDSDQSDGSNDTVHQGSSDVEVSRRNLSQLKQRKSVVEEEESSLSPTPLYRLVLAGDAGAGKSSFLLRLCMNEFRGDIPTTLGVDFQIKKLLVDGERTTLQIWDTAGQERFRSIAKSYFRKAHGVLLMYDVTSETSFLNVREWIDEIMNSTDKPVPVILIGNKIDLRDELPESSMVNTLHGEKLAMTYNSLFCETSAKDGTNVVEAVLHLAREVKKNADVDASVESVTKLSITDRTKAIASCCKT</sequence>
<dbReference type="SUPFAM" id="SSF47473">
    <property type="entry name" value="EF-hand"/>
    <property type="match status" value="1"/>
</dbReference>
<dbReference type="InterPro" id="IPR011992">
    <property type="entry name" value="EF-hand-dom_pair"/>
</dbReference>
<keyword evidence="6 8" id="KW-0175">Coiled coil</keyword>
<dbReference type="Pfam" id="PF00071">
    <property type="entry name" value="Ras"/>
    <property type="match status" value="1"/>
</dbReference>
<dbReference type="PROSITE" id="PS51420">
    <property type="entry name" value="RHO"/>
    <property type="match status" value="1"/>
</dbReference>
<evidence type="ECO:0000313" key="11">
    <source>
        <dbReference type="Ensembl" id="ENSLACP00000015992.1"/>
    </source>
</evidence>
<accession>H3B271</accession>
<evidence type="ECO:0000256" key="1">
    <source>
        <dbReference type="ARBA" id="ARBA00004496"/>
    </source>
</evidence>
<dbReference type="InterPro" id="IPR001806">
    <property type="entry name" value="Small_GTPase"/>
</dbReference>
<dbReference type="SMART" id="SM00176">
    <property type="entry name" value="RAN"/>
    <property type="match status" value="1"/>
</dbReference>
<dbReference type="InterPro" id="IPR005225">
    <property type="entry name" value="Small_GTP-bd"/>
</dbReference>
<dbReference type="STRING" id="7897.ENSLACP00000015992"/>
<proteinExistence type="predicted"/>
<organism evidence="11 12">
    <name type="scientific">Latimeria chalumnae</name>
    <name type="common">Coelacanth</name>
    <dbReference type="NCBI Taxonomy" id="7897"/>
    <lineage>
        <taxon>Eukaryota</taxon>
        <taxon>Metazoa</taxon>
        <taxon>Chordata</taxon>
        <taxon>Craniata</taxon>
        <taxon>Vertebrata</taxon>
        <taxon>Euteleostomi</taxon>
        <taxon>Coelacanthiformes</taxon>
        <taxon>Coelacanthidae</taxon>
        <taxon>Latimeria</taxon>
    </lineage>
</organism>
<dbReference type="EMBL" id="AFYH01021226">
    <property type="status" value="NOT_ANNOTATED_CDS"/>
    <property type="molecule type" value="Genomic_DNA"/>
</dbReference>
<feature type="region of interest" description="Disordered" evidence="9">
    <location>
        <begin position="486"/>
        <end position="524"/>
    </location>
</feature>
<dbReference type="PROSITE" id="PS00018">
    <property type="entry name" value="EF_HAND_1"/>
    <property type="match status" value="1"/>
</dbReference>
<evidence type="ECO:0000256" key="2">
    <source>
        <dbReference type="ARBA" id="ARBA00022490"/>
    </source>
</evidence>
<dbReference type="Ensembl" id="ENSLACT00000016103.1">
    <property type="protein sequence ID" value="ENSLACP00000015992.1"/>
    <property type="gene ID" value="ENSLACG00000014082.1"/>
</dbReference>
<feature type="domain" description="EF-hand" evidence="10">
    <location>
        <begin position="50"/>
        <end position="77"/>
    </location>
</feature>
<dbReference type="CDD" id="cd00154">
    <property type="entry name" value="Rab"/>
    <property type="match status" value="1"/>
</dbReference>
<dbReference type="GO" id="GO:0005509">
    <property type="term" value="F:calcium ion binding"/>
    <property type="evidence" value="ECO:0007669"/>
    <property type="project" value="InterPro"/>
</dbReference>
<evidence type="ECO:0000256" key="4">
    <source>
        <dbReference type="ARBA" id="ARBA00022741"/>
    </source>
</evidence>
<dbReference type="EMBL" id="AFYH01021228">
    <property type="status" value="NOT_ANNOTATED_CDS"/>
    <property type="molecule type" value="Genomic_DNA"/>
</dbReference>
<dbReference type="SMART" id="SM00177">
    <property type="entry name" value="ARF"/>
    <property type="match status" value="1"/>
</dbReference>
<dbReference type="GO" id="GO:0005525">
    <property type="term" value="F:GTP binding"/>
    <property type="evidence" value="ECO:0007669"/>
    <property type="project" value="UniProtKB-KW"/>
</dbReference>
<keyword evidence="4" id="KW-0547">Nucleotide-binding</keyword>
<dbReference type="Gene3D" id="1.10.238.10">
    <property type="entry name" value="EF-hand"/>
    <property type="match status" value="1"/>
</dbReference>
<dbReference type="PROSITE" id="PS51419">
    <property type="entry name" value="RAB"/>
    <property type="match status" value="1"/>
</dbReference>
<dbReference type="SMART" id="SM00054">
    <property type="entry name" value="EFh"/>
    <property type="match status" value="2"/>
</dbReference>
<dbReference type="InterPro" id="IPR002048">
    <property type="entry name" value="EF_hand_dom"/>
</dbReference>
<evidence type="ECO:0000256" key="6">
    <source>
        <dbReference type="ARBA" id="ARBA00023054"/>
    </source>
</evidence>
<dbReference type="OMA" id="RMVVEYQ"/>
<gene>
    <name evidence="11" type="primary">RASEF2</name>
</gene>
<dbReference type="GO" id="GO:0005737">
    <property type="term" value="C:cytoplasm"/>
    <property type="evidence" value="ECO:0007669"/>
    <property type="project" value="UniProtKB-SubCell"/>
</dbReference>
<dbReference type="FunFam" id="3.40.50.300:FF:001348">
    <property type="entry name" value="Ras and EF-hand domain-containing protein"/>
    <property type="match status" value="1"/>
</dbReference>
<reference evidence="12" key="1">
    <citation type="submission" date="2011-08" db="EMBL/GenBank/DDBJ databases">
        <title>The draft genome of Latimeria chalumnae.</title>
        <authorList>
            <person name="Di Palma F."/>
            <person name="Alfoldi J."/>
            <person name="Johnson J."/>
            <person name="Berlin A."/>
            <person name="Gnerre S."/>
            <person name="Jaffe D."/>
            <person name="MacCallum I."/>
            <person name="Young S."/>
            <person name="Walker B.J."/>
            <person name="Lander E."/>
            <person name="Lindblad-Toh K."/>
        </authorList>
    </citation>
    <scope>NUCLEOTIDE SEQUENCE [LARGE SCALE GENOMIC DNA]</scope>
    <source>
        <strain evidence="12">Wild caught</strain>
    </source>
</reference>
<keyword evidence="2" id="KW-0963">Cytoplasm</keyword>
<dbReference type="EMBL" id="AFYH01021229">
    <property type="status" value="NOT_ANNOTATED_CDS"/>
    <property type="molecule type" value="Genomic_DNA"/>
</dbReference>
<dbReference type="EMBL" id="AFYH01021230">
    <property type="status" value="NOT_ANNOTATED_CDS"/>
    <property type="molecule type" value="Genomic_DNA"/>
</dbReference>
<dbReference type="InParanoid" id="H3B271"/>
<feature type="domain" description="EF-hand" evidence="10">
    <location>
        <begin position="8"/>
        <end position="43"/>
    </location>
</feature>
<evidence type="ECO:0000256" key="5">
    <source>
        <dbReference type="ARBA" id="ARBA00022837"/>
    </source>
</evidence>
<evidence type="ECO:0000259" key="10">
    <source>
        <dbReference type="PROSITE" id="PS50222"/>
    </source>
</evidence>
<dbReference type="Proteomes" id="UP000008672">
    <property type="component" value="Unassembled WGS sequence"/>
</dbReference>
<dbReference type="EMBL" id="AFYH01021227">
    <property type="status" value="NOT_ANNOTATED_CDS"/>
    <property type="molecule type" value="Genomic_DNA"/>
</dbReference>
<dbReference type="SMART" id="SM00173">
    <property type="entry name" value="RAS"/>
    <property type="match status" value="1"/>
</dbReference>
<evidence type="ECO:0000313" key="12">
    <source>
        <dbReference type="Proteomes" id="UP000008672"/>
    </source>
</evidence>
<feature type="compositionally biased region" description="Polar residues" evidence="9">
    <location>
        <begin position="505"/>
        <end position="524"/>
    </location>
</feature>
<evidence type="ECO:0000256" key="9">
    <source>
        <dbReference type="SAM" id="MobiDB-lite"/>
    </source>
</evidence>
<dbReference type="NCBIfam" id="TIGR00231">
    <property type="entry name" value="small_GTP"/>
    <property type="match status" value="1"/>
</dbReference>
<dbReference type="CDD" id="cd00051">
    <property type="entry name" value="EFh"/>
    <property type="match status" value="1"/>
</dbReference>
<dbReference type="AlphaFoldDB" id="H3B271"/>
<reference evidence="11" key="2">
    <citation type="submission" date="2025-08" db="UniProtKB">
        <authorList>
            <consortium name="Ensembl"/>
        </authorList>
    </citation>
    <scope>IDENTIFICATION</scope>
</reference>